<dbReference type="VEuPathDB" id="PiroplasmaDB:BEWA_052230"/>
<accession>L1LDB4</accession>
<organism evidence="2 3">
    <name type="scientific">Theileria equi strain WA</name>
    <dbReference type="NCBI Taxonomy" id="1537102"/>
    <lineage>
        <taxon>Eukaryota</taxon>
        <taxon>Sar</taxon>
        <taxon>Alveolata</taxon>
        <taxon>Apicomplexa</taxon>
        <taxon>Aconoidasida</taxon>
        <taxon>Piroplasmida</taxon>
        <taxon>Theileriidae</taxon>
        <taxon>Theileria</taxon>
    </lineage>
</organism>
<keyword evidence="1" id="KW-0732">Signal</keyword>
<protein>
    <submittedName>
        <fullName evidence="2">Signal peptide containing protein</fullName>
    </submittedName>
</protein>
<evidence type="ECO:0000313" key="3">
    <source>
        <dbReference type="Proteomes" id="UP000031512"/>
    </source>
</evidence>
<keyword evidence="3" id="KW-1185">Reference proteome</keyword>
<gene>
    <name evidence="2" type="ORF">BEWA_052230</name>
</gene>
<dbReference type="KEGG" id="beq:BEWA_052230"/>
<dbReference type="RefSeq" id="XP_004832620.1">
    <property type="nucleotide sequence ID" value="XM_004832563.1"/>
</dbReference>
<sequence length="313" mass="34995">MKASQIVLVFLFCGVCKCVSPSGSAPNQVPKTQASDAVTINIDRDIDKNKITLYKDQLNGLNYKRYTPKEGIRIVSVVDSRGSIWKARGNESCTGVHTGAKKGFNTIIRVSIENGANELSKYFDNNGISWTPITGARFNQKFEEMKRPAPSCQARAVAVETKIESSITKSGDQPLENCGCYVDLVKLETFDMTNINPQNFCTIKDSFSGINSIAYFPQYCVKKVVDGNNLVWQTGKNEKNCTNIEFYSNKSKTILVLLINKSPHPNECKLFQHVGNGKWESIPDSEFENIIDSMKNKKVEKECLMCKRNVDIS</sequence>
<dbReference type="InterPro" id="IPR007480">
    <property type="entry name" value="DUF529"/>
</dbReference>
<dbReference type="Proteomes" id="UP000031512">
    <property type="component" value="Unassembled WGS sequence"/>
</dbReference>
<evidence type="ECO:0000313" key="2">
    <source>
        <dbReference type="EMBL" id="EKX73168.1"/>
    </source>
</evidence>
<dbReference type="GeneID" id="15802775"/>
<dbReference type="AlphaFoldDB" id="L1LDB4"/>
<name>L1LDB4_THEEQ</name>
<proteinExistence type="predicted"/>
<feature type="chain" id="PRO_5003953213" evidence="1">
    <location>
        <begin position="19"/>
        <end position="313"/>
    </location>
</feature>
<dbReference type="Pfam" id="PF04385">
    <property type="entry name" value="FAINT"/>
    <property type="match status" value="2"/>
</dbReference>
<dbReference type="EMBL" id="ACOU01000003">
    <property type="protein sequence ID" value="EKX73168.1"/>
    <property type="molecule type" value="Genomic_DNA"/>
</dbReference>
<feature type="signal peptide" evidence="1">
    <location>
        <begin position="1"/>
        <end position="18"/>
    </location>
</feature>
<reference evidence="2 3" key="1">
    <citation type="journal article" date="2012" name="BMC Genomics">
        <title>Comparative genomic analysis and phylogenetic position of Theileria equi.</title>
        <authorList>
            <person name="Kappmeyer L.S."/>
            <person name="Thiagarajan M."/>
            <person name="Herndon D.R."/>
            <person name="Ramsay J.D."/>
            <person name="Caler E."/>
            <person name="Djikeng A."/>
            <person name="Gillespie J.J."/>
            <person name="Lau A.O."/>
            <person name="Roalson E.H."/>
            <person name="Silva J.C."/>
            <person name="Silva M.G."/>
            <person name="Suarez C.E."/>
            <person name="Ueti M.W."/>
            <person name="Nene V.M."/>
            <person name="Mealey R.H."/>
            <person name="Knowles D.P."/>
            <person name="Brayton K.A."/>
        </authorList>
    </citation>
    <scope>NUCLEOTIDE SEQUENCE [LARGE SCALE GENOMIC DNA]</scope>
    <source>
        <strain evidence="2 3">WA</strain>
    </source>
</reference>
<evidence type="ECO:0000256" key="1">
    <source>
        <dbReference type="SAM" id="SignalP"/>
    </source>
</evidence>
<comment type="caution">
    <text evidence="2">The sequence shown here is derived from an EMBL/GenBank/DDBJ whole genome shotgun (WGS) entry which is preliminary data.</text>
</comment>